<dbReference type="EMBL" id="CP071518">
    <property type="protein sequence ID" value="QSX77480.1"/>
    <property type="molecule type" value="Genomic_DNA"/>
</dbReference>
<dbReference type="Proteomes" id="UP000639274">
    <property type="component" value="Chromosome"/>
</dbReference>
<sequence length="264" mass="29564">MSFTLSIQPGPARKNFNAIRYGDVSVTSLFRHLEVVGIRVDLAVDQESSGVGSLAEELLDSASNLASLSTLLFAGLYPKESVYFWWGESISLPWYIGDEELANRRSDEQLRRIHGVLTSNLSAEEMKFGPRTYLFSTLCRSAEMTTRSLAVEALLCVDEYVECIVRGDLAMCATWLAAAYSNYLEAVANARDVMTSAAASRAAGVRHKTNRELLEKAKALYFERRQDYRTISDAAEDIAETVGVSFDTARRWVGRFRRLGYIQR</sequence>
<organism evidence="1 2">
    <name type="scientific">Agrilutibacter solisilvae</name>
    <dbReference type="NCBI Taxonomy" id="2763317"/>
    <lineage>
        <taxon>Bacteria</taxon>
        <taxon>Pseudomonadati</taxon>
        <taxon>Pseudomonadota</taxon>
        <taxon>Gammaproteobacteria</taxon>
        <taxon>Lysobacterales</taxon>
        <taxon>Lysobacteraceae</taxon>
        <taxon>Agrilutibacter</taxon>
    </lineage>
</organism>
<protein>
    <submittedName>
        <fullName evidence="1">Uncharacterized protein</fullName>
    </submittedName>
</protein>
<name>A0A974XYW2_9GAMM</name>
<reference evidence="1 2" key="1">
    <citation type="submission" date="2021-03" db="EMBL/GenBank/DDBJ databases">
        <title>Lysobacter sp. nov. isolated from soil of gangwondo yeongwol, south Korea.</title>
        <authorList>
            <person name="Kim K.R."/>
            <person name="Kim K.H."/>
            <person name="Jeon C.O."/>
        </authorList>
    </citation>
    <scope>NUCLEOTIDE SEQUENCE [LARGE SCALE GENOMIC DNA]</scope>
    <source>
        <strain evidence="1 2">R19</strain>
    </source>
</reference>
<proteinExistence type="predicted"/>
<evidence type="ECO:0000313" key="1">
    <source>
        <dbReference type="EMBL" id="QSX77480.1"/>
    </source>
</evidence>
<keyword evidence="2" id="KW-1185">Reference proteome</keyword>
<dbReference type="AlphaFoldDB" id="A0A974XYW2"/>
<dbReference type="RefSeq" id="WP_200612476.1">
    <property type="nucleotide sequence ID" value="NZ_CP071518.1"/>
</dbReference>
<accession>A0A974XYW2</accession>
<dbReference type="Gene3D" id="1.10.10.10">
    <property type="entry name" value="Winged helix-like DNA-binding domain superfamily/Winged helix DNA-binding domain"/>
    <property type="match status" value="1"/>
</dbReference>
<dbReference type="KEGG" id="lsf:I8J32_012035"/>
<dbReference type="InterPro" id="IPR036388">
    <property type="entry name" value="WH-like_DNA-bd_sf"/>
</dbReference>
<evidence type="ECO:0000313" key="2">
    <source>
        <dbReference type="Proteomes" id="UP000639274"/>
    </source>
</evidence>
<gene>
    <name evidence="1" type="ORF">I8J32_012035</name>
</gene>